<gene>
    <name evidence="1" type="ORF">MBJ925_LOCUS25196</name>
</gene>
<organism evidence="1 2">
    <name type="scientific">Rotaria magnacalcarata</name>
    <dbReference type="NCBI Taxonomy" id="392030"/>
    <lineage>
        <taxon>Eukaryota</taxon>
        <taxon>Metazoa</taxon>
        <taxon>Spiralia</taxon>
        <taxon>Gnathifera</taxon>
        <taxon>Rotifera</taxon>
        <taxon>Eurotatoria</taxon>
        <taxon>Bdelloidea</taxon>
        <taxon>Philodinida</taxon>
        <taxon>Philodinidae</taxon>
        <taxon>Rotaria</taxon>
    </lineage>
</organism>
<dbReference type="AlphaFoldDB" id="A0A816V646"/>
<accession>A0A816V646</accession>
<proteinExistence type="predicted"/>
<protein>
    <submittedName>
        <fullName evidence="1">Uncharacterized protein</fullName>
    </submittedName>
</protein>
<evidence type="ECO:0000313" key="1">
    <source>
        <dbReference type="EMBL" id="CAF2117273.1"/>
    </source>
</evidence>
<dbReference type="Proteomes" id="UP000663824">
    <property type="component" value="Unassembled WGS sequence"/>
</dbReference>
<sequence length="482" mass="55350">MIFLLKYIAINWKYDPFQVLAILVSQYHQFVYQTLYYLLEQDFQVLMINLNDDSNKIKQHECCDGSVRVFNLDKQTFIKQFNMINISNNIETASLLVTNLINSSPCPCHTLFIVTYINGQLSNCLTFDVCIKQEKQKRFSSELISFNFKLFIKNAICSLVWNPIEHHLFTCSTMPNQNSQSLYIHNSGELSKLVGDHEYAHVDIFEYIFKPKLTSSDKEEIEVEKMTTSHGHDVTQSKSTLKKKQNNVTLTASDTIEQLADRSLVLDNYVKRENKILKYDKLEKLDEILQQFFICIWSTTVPSNYSPYTSSNNQGAKQTLNTQSLATSMDYMNSSSQHVQFQNINSHYSISIAPDSMLSCDYPQNPTNLSSTPSTMSRVKSSDNLLDASLTREPKHMYFSSMMNNSNGMKPPSHYPIYFNDGRPPLLPPPPEAFYNTYVPSAMTVQQFNFQNPSPGEQLQFNNLETSPFYLSDDNEEASIYA</sequence>
<dbReference type="EMBL" id="CAJNRE010013205">
    <property type="protein sequence ID" value="CAF2117273.1"/>
    <property type="molecule type" value="Genomic_DNA"/>
</dbReference>
<reference evidence="1" key="1">
    <citation type="submission" date="2021-02" db="EMBL/GenBank/DDBJ databases">
        <authorList>
            <person name="Nowell W R."/>
        </authorList>
    </citation>
    <scope>NUCLEOTIDE SEQUENCE</scope>
</reference>
<comment type="caution">
    <text evidence="1">The sequence shown here is derived from an EMBL/GenBank/DDBJ whole genome shotgun (WGS) entry which is preliminary data.</text>
</comment>
<evidence type="ECO:0000313" key="2">
    <source>
        <dbReference type="Proteomes" id="UP000663824"/>
    </source>
</evidence>
<name>A0A816V646_9BILA</name>